<gene>
    <name evidence="7" type="ORF">Syun_010848</name>
</gene>
<evidence type="ECO:0000256" key="1">
    <source>
        <dbReference type="ARBA" id="ARBA00009995"/>
    </source>
</evidence>
<feature type="coiled-coil region" evidence="6">
    <location>
        <begin position="420"/>
        <end position="447"/>
    </location>
</feature>
<dbReference type="EC" id="2.4.1.-" evidence="5"/>
<dbReference type="FunFam" id="3.40.50.2000:FF:000060">
    <property type="entry name" value="Glycosyltransferase"/>
    <property type="match status" value="1"/>
</dbReference>
<keyword evidence="6" id="KW-0175">Coiled coil</keyword>
<dbReference type="InterPro" id="IPR002213">
    <property type="entry name" value="UDP_glucos_trans"/>
</dbReference>
<evidence type="ECO:0000256" key="3">
    <source>
        <dbReference type="ARBA" id="ARBA00022679"/>
    </source>
</evidence>
<dbReference type="GO" id="GO:0080044">
    <property type="term" value="F:quercetin 7-O-glucosyltransferase activity"/>
    <property type="evidence" value="ECO:0007669"/>
    <property type="project" value="TreeGrafter"/>
</dbReference>
<accession>A0AAP0JWF8</accession>
<dbReference type="CDD" id="cd03784">
    <property type="entry name" value="GT1_Gtf-like"/>
    <property type="match status" value="1"/>
</dbReference>
<dbReference type="PROSITE" id="PS00375">
    <property type="entry name" value="UDPGT"/>
    <property type="match status" value="1"/>
</dbReference>
<comment type="caution">
    <text evidence="7">The sequence shown here is derived from an EMBL/GenBank/DDBJ whole genome shotgun (WGS) entry which is preliminary data.</text>
</comment>
<dbReference type="AlphaFoldDB" id="A0AAP0JWF8"/>
<dbReference type="GO" id="GO:0080043">
    <property type="term" value="F:quercetin 3-O-glucosyltransferase activity"/>
    <property type="evidence" value="ECO:0007669"/>
    <property type="project" value="TreeGrafter"/>
</dbReference>
<evidence type="ECO:0000256" key="4">
    <source>
        <dbReference type="RuleBase" id="RU003718"/>
    </source>
</evidence>
<dbReference type="InterPro" id="IPR035595">
    <property type="entry name" value="UDP_glycos_trans_CS"/>
</dbReference>
<keyword evidence="8" id="KW-1185">Reference proteome</keyword>
<dbReference type="Pfam" id="PF00201">
    <property type="entry name" value="UDPGT"/>
    <property type="match status" value="1"/>
</dbReference>
<dbReference type="EMBL" id="JBBNAF010000005">
    <property type="protein sequence ID" value="KAK9141448.1"/>
    <property type="molecule type" value="Genomic_DNA"/>
</dbReference>
<keyword evidence="2 4" id="KW-0328">Glycosyltransferase</keyword>
<dbReference type="SUPFAM" id="SSF53756">
    <property type="entry name" value="UDP-Glycosyltransferase/glycogen phosphorylase"/>
    <property type="match status" value="1"/>
</dbReference>
<evidence type="ECO:0000256" key="2">
    <source>
        <dbReference type="ARBA" id="ARBA00022676"/>
    </source>
</evidence>
<dbReference type="PANTHER" id="PTHR11926">
    <property type="entry name" value="GLUCOSYL/GLUCURONOSYL TRANSFERASES"/>
    <property type="match status" value="1"/>
</dbReference>
<comment type="similarity">
    <text evidence="1 4">Belongs to the UDP-glycosyltransferase family.</text>
</comment>
<keyword evidence="3 4" id="KW-0808">Transferase</keyword>
<evidence type="ECO:0000313" key="8">
    <source>
        <dbReference type="Proteomes" id="UP001420932"/>
    </source>
</evidence>
<evidence type="ECO:0000256" key="6">
    <source>
        <dbReference type="SAM" id="Coils"/>
    </source>
</evidence>
<organism evidence="7 8">
    <name type="scientific">Stephania yunnanensis</name>
    <dbReference type="NCBI Taxonomy" id="152371"/>
    <lineage>
        <taxon>Eukaryota</taxon>
        <taxon>Viridiplantae</taxon>
        <taxon>Streptophyta</taxon>
        <taxon>Embryophyta</taxon>
        <taxon>Tracheophyta</taxon>
        <taxon>Spermatophyta</taxon>
        <taxon>Magnoliopsida</taxon>
        <taxon>Ranunculales</taxon>
        <taxon>Menispermaceae</taxon>
        <taxon>Menispermoideae</taxon>
        <taxon>Cissampelideae</taxon>
        <taxon>Stephania</taxon>
    </lineage>
</organism>
<protein>
    <recommendedName>
        <fullName evidence="5">Glycosyltransferase</fullName>
        <ecNumber evidence="5">2.4.1.-</ecNumber>
    </recommendedName>
</protein>
<evidence type="ECO:0000313" key="7">
    <source>
        <dbReference type="EMBL" id="KAK9141448.1"/>
    </source>
</evidence>
<dbReference type="Proteomes" id="UP001420932">
    <property type="component" value="Unassembled WGS sequence"/>
</dbReference>
<proteinExistence type="inferred from homology"/>
<name>A0AAP0JWF8_9MAGN</name>
<dbReference type="Gene3D" id="3.40.50.2000">
    <property type="entry name" value="Glycogen Phosphorylase B"/>
    <property type="match status" value="2"/>
</dbReference>
<reference evidence="7 8" key="1">
    <citation type="submission" date="2024-01" db="EMBL/GenBank/DDBJ databases">
        <title>Genome assemblies of Stephania.</title>
        <authorList>
            <person name="Yang L."/>
        </authorList>
    </citation>
    <scope>NUCLEOTIDE SEQUENCE [LARGE SCALE GENOMIC DNA]</scope>
    <source>
        <strain evidence="7">YNDBR</strain>
        <tissue evidence="7">Leaf</tissue>
    </source>
</reference>
<sequence>MAPEADRDDDDHHHHHHPHVVVAAFPHGTHAGPLLSLTRRLAAAAPNATFSFFSTSKSNASLNFPAAATNVTPYDVDDGVPPNHVFSGHPLEPVELFIKATPHNFTKAFQEAVSRNNNKKISCIMSDAFFWFLAEVAADINVPWVPLWTAASTSLSLHLYTDLIRQTIAPDDAAATGKMEESLFMSFVPGVPSALRLQDIPAEVIGGDHAFPAMLHKMSHFIARATAVTVNSFDDLEPSVTQHLKSSNLFPTFLPVGPFNLIDSSPSNNNLLHDPHACLHWLAGREPASVAYISFGTVMTPPPPELAGLAEALEAIGAPFIWSIPDRAKHNLPQGFLERIGSTSDDRSQGKVVSWAPQVELLSHEAVGVFVSHGGWNSVMESVSGGVPLICRPFLGDQRTNARLVSHVWGIGADLKDGRLSNKEGVMEALERVLKSEEGKLMRAKIKSLKELAKKAVSPDGTSANNFSQLFNIVTSPPSP</sequence>
<dbReference type="PANTHER" id="PTHR11926:SF1494">
    <property type="entry name" value="FLAVONOL 3-O-GLUCOSYLTRANSFERASE UGT76E12-RELATED"/>
    <property type="match status" value="1"/>
</dbReference>
<evidence type="ECO:0000256" key="5">
    <source>
        <dbReference type="RuleBase" id="RU362057"/>
    </source>
</evidence>